<dbReference type="EMBL" id="JAJNNZ010000004">
    <property type="protein sequence ID" value="MCJ2376521.1"/>
    <property type="molecule type" value="Genomic_DNA"/>
</dbReference>
<proteinExistence type="predicted"/>
<comment type="caution">
    <text evidence="1">The sequence shown here is derived from an EMBL/GenBank/DDBJ whole genome shotgun (WGS) entry which is preliminary data.</text>
</comment>
<protein>
    <submittedName>
        <fullName evidence="1">Cellulose biosynthesis protein BcsE</fullName>
    </submittedName>
</protein>
<dbReference type="InterPro" id="IPR017745">
    <property type="entry name" value="BcsE"/>
</dbReference>
<dbReference type="Pfam" id="PF10995">
    <property type="entry name" value="CBP_BcsE"/>
    <property type="match status" value="1"/>
</dbReference>
<dbReference type="Proteomes" id="UP001139488">
    <property type="component" value="Unassembled WGS sequence"/>
</dbReference>
<sequence length="415" mass="47303">MFSEIYLPKNKLELSEFLIDLKRLSDNPDIHNCVVLDISLLHHDSLGHFLQIVDRLRSDISLVLICNDHTDETSNYVLESMTSVSYIACLTFLNDDLHCLLRSYQKGALQLQNKLFKLTHNEHAQKYEVHVLPTYIDDESASQAFVEAHAYHPIHSLSKLLDHLDATPKAVVVLTCHSFSDIPSTSSAALDIKKRYGKDVKVLIKEKVPCIRYNDFHMLVACGVQCVIEATRTESYLNDQIVLAYKTEIQSPTHTFEALLAQYQSPLHLCGELNPEDFKKNVVECVKHVQYSQIEFALVELTPYSSLSIMECMKSCQVKRTGDIVCRVDGRILIFFSTLRIYEVEQALNNVFSVAIDELFISKKVLVEGSNILKLLTSLNFQFSLEKSVSISKDEKVALPKPLRKYAKRIEWSKS</sequence>
<accession>A0A9X1WAJ8</accession>
<evidence type="ECO:0000313" key="1">
    <source>
        <dbReference type="EMBL" id="MCJ2376521.1"/>
    </source>
</evidence>
<reference evidence="1" key="1">
    <citation type="submission" date="2021-11" db="EMBL/GenBank/DDBJ databases">
        <title>Vibrio ZSDE26 sp. nov. and Vibrio ZSDZ34 sp. nov., isolated from coastal seawater in Qingdao.</title>
        <authorList>
            <person name="Zhang P."/>
        </authorList>
    </citation>
    <scope>NUCLEOTIDE SEQUENCE</scope>
    <source>
        <strain evidence="1">ZSDZ34</strain>
    </source>
</reference>
<dbReference type="GO" id="GO:0035438">
    <property type="term" value="F:cyclic-di-GMP binding"/>
    <property type="evidence" value="ECO:0007669"/>
    <property type="project" value="InterPro"/>
</dbReference>
<dbReference type="RefSeq" id="WP_244356129.1">
    <property type="nucleotide sequence ID" value="NZ_JAJNNZ010000004.1"/>
</dbReference>
<organism evidence="1 2">
    <name type="scientific">Vibrio gelatinilyticus</name>
    <dbReference type="NCBI Taxonomy" id="2893468"/>
    <lineage>
        <taxon>Bacteria</taxon>
        <taxon>Pseudomonadati</taxon>
        <taxon>Pseudomonadota</taxon>
        <taxon>Gammaproteobacteria</taxon>
        <taxon>Vibrionales</taxon>
        <taxon>Vibrionaceae</taxon>
        <taxon>Vibrio</taxon>
    </lineage>
</organism>
<gene>
    <name evidence="1" type="ORF">LNL84_06695</name>
</gene>
<name>A0A9X1WAJ8_9VIBR</name>
<keyword evidence="2" id="KW-1185">Reference proteome</keyword>
<evidence type="ECO:0000313" key="2">
    <source>
        <dbReference type="Proteomes" id="UP001139488"/>
    </source>
</evidence>
<dbReference type="AlphaFoldDB" id="A0A9X1WAJ8"/>